<keyword evidence="6" id="KW-1185">Reference proteome</keyword>
<dbReference type="Proteomes" id="UP001497516">
    <property type="component" value="Chromosome 4"/>
</dbReference>
<gene>
    <name evidence="5" type="ORF">LTRI10_LOCUS26454</name>
</gene>
<dbReference type="GO" id="GO:0006012">
    <property type="term" value="P:galactose metabolic process"/>
    <property type="evidence" value="ECO:0007669"/>
    <property type="project" value="TreeGrafter"/>
</dbReference>
<accession>A0AAV2EHT5</accession>
<sequence length="122" mass="13043">MMLCSIIRFDIHPEWCYIEAPCTNLHVSSEVPEGKGVSSSASVEVASISAIAAAHGLSISPRDIALLSQKVSYYAFSAKSICGAVVAIGGMSVYTSLNLKETKKEKKMLPLSKPKTELEPTP</sequence>
<dbReference type="GO" id="GO:0005829">
    <property type="term" value="C:cytosol"/>
    <property type="evidence" value="ECO:0007669"/>
    <property type="project" value="TreeGrafter"/>
</dbReference>
<organism evidence="5 6">
    <name type="scientific">Linum trigynum</name>
    <dbReference type="NCBI Taxonomy" id="586398"/>
    <lineage>
        <taxon>Eukaryota</taxon>
        <taxon>Viridiplantae</taxon>
        <taxon>Streptophyta</taxon>
        <taxon>Embryophyta</taxon>
        <taxon>Tracheophyta</taxon>
        <taxon>Spermatophyta</taxon>
        <taxon>Magnoliopsida</taxon>
        <taxon>eudicotyledons</taxon>
        <taxon>Gunneridae</taxon>
        <taxon>Pentapetalae</taxon>
        <taxon>rosids</taxon>
        <taxon>fabids</taxon>
        <taxon>Malpighiales</taxon>
        <taxon>Linaceae</taxon>
        <taxon>Linum</taxon>
    </lineage>
</organism>
<dbReference type="PANTHER" id="PTHR10457:SF35">
    <property type="entry name" value="L-ARABINOKINASE"/>
    <property type="match status" value="1"/>
</dbReference>
<dbReference type="InterPro" id="IPR020568">
    <property type="entry name" value="Ribosomal_Su5_D2-typ_SF"/>
</dbReference>
<dbReference type="SUPFAM" id="SSF54211">
    <property type="entry name" value="Ribosomal protein S5 domain 2-like"/>
    <property type="match status" value="1"/>
</dbReference>
<feature type="region of interest" description="Disordered" evidence="3">
    <location>
        <begin position="103"/>
        <end position="122"/>
    </location>
</feature>
<evidence type="ECO:0000256" key="2">
    <source>
        <dbReference type="ARBA" id="ARBA00022840"/>
    </source>
</evidence>
<dbReference type="InterPro" id="IPR006204">
    <property type="entry name" value="GHMP_kinase_N_dom"/>
</dbReference>
<dbReference type="Pfam" id="PF00288">
    <property type="entry name" value="GHMP_kinases_N"/>
    <property type="match status" value="1"/>
</dbReference>
<feature type="domain" description="GHMP kinase N-terminal" evidence="4">
    <location>
        <begin position="24"/>
        <end position="79"/>
    </location>
</feature>
<evidence type="ECO:0000313" key="5">
    <source>
        <dbReference type="EMBL" id="CAL1385304.1"/>
    </source>
</evidence>
<dbReference type="InterPro" id="IPR014721">
    <property type="entry name" value="Ribsml_uS5_D2-typ_fold_subgr"/>
</dbReference>
<keyword evidence="2" id="KW-0067">ATP-binding</keyword>
<proteinExistence type="predicted"/>
<dbReference type="GO" id="GO:0004335">
    <property type="term" value="F:galactokinase activity"/>
    <property type="evidence" value="ECO:0007669"/>
    <property type="project" value="TreeGrafter"/>
</dbReference>
<dbReference type="AlphaFoldDB" id="A0AAV2EHT5"/>
<evidence type="ECO:0000256" key="1">
    <source>
        <dbReference type="ARBA" id="ARBA00022741"/>
    </source>
</evidence>
<reference evidence="5 6" key="1">
    <citation type="submission" date="2024-04" db="EMBL/GenBank/DDBJ databases">
        <authorList>
            <person name="Fracassetti M."/>
        </authorList>
    </citation>
    <scope>NUCLEOTIDE SEQUENCE [LARGE SCALE GENOMIC DNA]</scope>
</reference>
<dbReference type="EMBL" id="OZ034817">
    <property type="protein sequence ID" value="CAL1385304.1"/>
    <property type="molecule type" value="Genomic_DNA"/>
</dbReference>
<dbReference type="GO" id="GO:0005524">
    <property type="term" value="F:ATP binding"/>
    <property type="evidence" value="ECO:0007669"/>
    <property type="project" value="UniProtKB-KW"/>
</dbReference>
<name>A0AAV2EHT5_9ROSI</name>
<dbReference type="GO" id="GO:0009702">
    <property type="term" value="F:L-arabinokinase activity"/>
    <property type="evidence" value="ECO:0007669"/>
    <property type="project" value="TreeGrafter"/>
</dbReference>
<protein>
    <recommendedName>
        <fullName evidence="4">GHMP kinase N-terminal domain-containing protein</fullName>
    </recommendedName>
</protein>
<evidence type="ECO:0000256" key="3">
    <source>
        <dbReference type="SAM" id="MobiDB-lite"/>
    </source>
</evidence>
<evidence type="ECO:0000313" key="6">
    <source>
        <dbReference type="Proteomes" id="UP001497516"/>
    </source>
</evidence>
<keyword evidence="1" id="KW-0547">Nucleotide-binding</keyword>
<evidence type="ECO:0000259" key="4">
    <source>
        <dbReference type="Pfam" id="PF00288"/>
    </source>
</evidence>
<dbReference type="PANTHER" id="PTHR10457">
    <property type="entry name" value="MEVALONATE KINASE/GALACTOKINASE"/>
    <property type="match status" value="1"/>
</dbReference>
<dbReference type="Gene3D" id="3.30.230.10">
    <property type="match status" value="1"/>
</dbReference>